<dbReference type="PANTHER" id="PTHR31793:SF24">
    <property type="entry name" value="LONG-CHAIN ACYL-COA THIOESTERASE FADM"/>
    <property type="match status" value="1"/>
</dbReference>
<dbReference type="InterPro" id="IPR050563">
    <property type="entry name" value="4-hydroxybenzoyl-CoA_TE"/>
</dbReference>
<dbReference type="Proteomes" id="UP000665043">
    <property type="component" value="Chromosome"/>
</dbReference>
<organism evidence="1 2">
    <name type="scientific">Sediminibacillus dalangtanensis</name>
    <dbReference type="NCBI Taxonomy" id="2729421"/>
    <lineage>
        <taxon>Bacteria</taxon>
        <taxon>Bacillati</taxon>
        <taxon>Bacillota</taxon>
        <taxon>Bacilli</taxon>
        <taxon>Bacillales</taxon>
        <taxon>Bacillaceae</taxon>
        <taxon>Sediminibacillus</taxon>
    </lineage>
</organism>
<evidence type="ECO:0000313" key="2">
    <source>
        <dbReference type="Proteomes" id="UP000665043"/>
    </source>
</evidence>
<dbReference type="RefSeq" id="WP_209365159.1">
    <property type="nucleotide sequence ID" value="NZ_CP046956.1"/>
</dbReference>
<dbReference type="InterPro" id="IPR029069">
    <property type="entry name" value="HotDog_dom_sf"/>
</dbReference>
<reference evidence="1 2" key="1">
    <citation type="submission" date="2019-12" db="EMBL/GenBank/DDBJ databases">
        <title>The whole genome sequencing of a strain isolated from a Mars analog, Dalangtan Playa.</title>
        <authorList>
            <person name="Huang T."/>
        </authorList>
    </citation>
    <scope>NUCLEOTIDE SEQUENCE [LARGE SCALE GENOMIC DNA]</scope>
    <source>
        <strain evidence="1 2">DP4-553-S</strain>
    </source>
</reference>
<keyword evidence="2" id="KW-1185">Reference proteome</keyword>
<dbReference type="CDD" id="cd00586">
    <property type="entry name" value="4HBT"/>
    <property type="match status" value="1"/>
</dbReference>
<dbReference type="Gene3D" id="3.10.129.10">
    <property type="entry name" value="Hotdog Thioesterase"/>
    <property type="match status" value="1"/>
</dbReference>
<protein>
    <submittedName>
        <fullName evidence="1">Acyl-CoA thioesterase</fullName>
    </submittedName>
</protein>
<sequence length="149" mass="17321">MKAVNYIEDFDTWKESFAFFIPINVRFSETDMFGHVNNVSPFIYFEEARIAFLKEVGLFRIDVENPETIPIVADLQCDYHRQMYFNDQMKLYVKVNHIGNTSIDIHYLGVNQKEEVCITGRGRLVQINVHTGKPAPFSEEEKNRLIAGP</sequence>
<dbReference type="Pfam" id="PF13279">
    <property type="entry name" value="4HBT_2"/>
    <property type="match status" value="1"/>
</dbReference>
<dbReference type="PANTHER" id="PTHR31793">
    <property type="entry name" value="4-HYDROXYBENZOYL-COA THIOESTERASE FAMILY MEMBER"/>
    <property type="match status" value="1"/>
</dbReference>
<gene>
    <name evidence="1" type="ORF">ERJ70_12290</name>
</gene>
<evidence type="ECO:0000313" key="1">
    <source>
        <dbReference type="EMBL" id="QTN00003.1"/>
    </source>
</evidence>
<name>A0ABX7VZS8_9BACI</name>
<dbReference type="SUPFAM" id="SSF54637">
    <property type="entry name" value="Thioesterase/thiol ester dehydrase-isomerase"/>
    <property type="match status" value="1"/>
</dbReference>
<accession>A0ABX7VZS8</accession>
<proteinExistence type="predicted"/>
<dbReference type="EMBL" id="CP046956">
    <property type="protein sequence ID" value="QTN00003.1"/>
    <property type="molecule type" value="Genomic_DNA"/>
</dbReference>